<gene>
    <name evidence="1" type="ORF">IHE45_08G121800</name>
</gene>
<reference evidence="2" key="1">
    <citation type="journal article" date="2022" name="Nat. Commun.">
        <title>Chromosome evolution and the genetic basis of agronomically important traits in greater yam.</title>
        <authorList>
            <person name="Bredeson J.V."/>
            <person name="Lyons J.B."/>
            <person name="Oniyinde I.O."/>
            <person name="Okereke N.R."/>
            <person name="Kolade O."/>
            <person name="Nnabue I."/>
            <person name="Nwadili C.O."/>
            <person name="Hribova E."/>
            <person name="Parker M."/>
            <person name="Nwogha J."/>
            <person name="Shu S."/>
            <person name="Carlson J."/>
            <person name="Kariba R."/>
            <person name="Muthemba S."/>
            <person name="Knop K."/>
            <person name="Barton G.J."/>
            <person name="Sherwood A.V."/>
            <person name="Lopez-Montes A."/>
            <person name="Asiedu R."/>
            <person name="Jamnadass R."/>
            <person name="Muchugi A."/>
            <person name="Goodstein D."/>
            <person name="Egesi C.N."/>
            <person name="Featherston J."/>
            <person name="Asfaw A."/>
            <person name="Simpson G.G."/>
            <person name="Dolezel J."/>
            <person name="Hendre P.S."/>
            <person name="Van Deynze A."/>
            <person name="Kumar P.L."/>
            <person name="Obidiegwu J.E."/>
            <person name="Bhattacharjee R."/>
            <person name="Rokhsar D.S."/>
        </authorList>
    </citation>
    <scope>NUCLEOTIDE SEQUENCE [LARGE SCALE GENOMIC DNA]</scope>
    <source>
        <strain evidence="2">cv. TDa95/00328</strain>
    </source>
</reference>
<dbReference type="Proteomes" id="UP000827976">
    <property type="component" value="Chromosome 8"/>
</dbReference>
<evidence type="ECO:0000313" key="2">
    <source>
        <dbReference type="Proteomes" id="UP000827976"/>
    </source>
</evidence>
<dbReference type="EMBL" id="CM037018">
    <property type="protein sequence ID" value="KAH7675193.1"/>
    <property type="molecule type" value="Genomic_DNA"/>
</dbReference>
<protein>
    <submittedName>
        <fullName evidence="1">Ferredoxin protein</fullName>
    </submittedName>
</protein>
<keyword evidence="2" id="KW-1185">Reference proteome</keyword>
<comment type="caution">
    <text evidence="1">The sequence shown here is derived from an EMBL/GenBank/DDBJ whole genome shotgun (WGS) entry which is preliminary data.</text>
</comment>
<evidence type="ECO:0000313" key="1">
    <source>
        <dbReference type="EMBL" id="KAH7675193.1"/>
    </source>
</evidence>
<name>A0ACB7VLP7_DIOAL</name>
<organism evidence="1 2">
    <name type="scientific">Dioscorea alata</name>
    <name type="common">Purple yam</name>
    <dbReference type="NCBI Taxonomy" id="55571"/>
    <lineage>
        <taxon>Eukaryota</taxon>
        <taxon>Viridiplantae</taxon>
        <taxon>Streptophyta</taxon>
        <taxon>Embryophyta</taxon>
        <taxon>Tracheophyta</taxon>
        <taxon>Spermatophyta</taxon>
        <taxon>Magnoliopsida</taxon>
        <taxon>Liliopsida</taxon>
        <taxon>Dioscoreales</taxon>
        <taxon>Dioscoreaceae</taxon>
        <taxon>Dioscorea</taxon>
    </lineage>
</organism>
<sequence length="95" mass="10610">MATSLATFHLFPTTFSSKPSPLPPNLHPLLRLPRRRPPPIHQVASYKVTLEHEGVTRTLEVEEDETILGRVLEEGLNVPHDCKLGVCMTCPARFA</sequence>
<proteinExistence type="predicted"/>
<accession>A0ACB7VLP7</accession>